<comment type="caution">
    <text evidence="5">The sequence shown here is derived from an EMBL/GenBank/DDBJ whole genome shotgun (WGS) entry which is preliminary data.</text>
</comment>
<evidence type="ECO:0000313" key="5">
    <source>
        <dbReference type="EMBL" id="OAN55690.1"/>
    </source>
</evidence>
<dbReference type="AlphaFoldDB" id="A0A178MZW6"/>
<dbReference type="SUPFAM" id="SSF47188">
    <property type="entry name" value="Hemerythrin-like"/>
    <property type="match status" value="1"/>
</dbReference>
<dbReference type="InterPro" id="IPR012312">
    <property type="entry name" value="Hemerythrin-like"/>
</dbReference>
<dbReference type="PANTHER" id="PTHR37164">
    <property type="entry name" value="BACTERIOHEMERYTHRIN"/>
    <property type="match status" value="1"/>
</dbReference>
<dbReference type="GO" id="GO:0046872">
    <property type="term" value="F:metal ion binding"/>
    <property type="evidence" value="ECO:0007669"/>
    <property type="project" value="UniProtKB-KW"/>
</dbReference>
<dbReference type="InterPro" id="IPR035938">
    <property type="entry name" value="Hemerythrin-like_sf"/>
</dbReference>
<evidence type="ECO:0000256" key="3">
    <source>
        <dbReference type="ARBA" id="ARBA00023004"/>
    </source>
</evidence>
<reference evidence="5 6" key="1">
    <citation type="submission" date="2016-04" db="EMBL/GenBank/DDBJ databases">
        <title>Draft genome sequence of freshwater magnetotactic bacteria Magnetospirillum marisnigri SP-1 and Magnetospirillum moscoviense BB-1.</title>
        <authorList>
            <person name="Koziaeva V."/>
            <person name="Dziuba M.V."/>
            <person name="Ivanov T.M."/>
            <person name="Kuznetsov B."/>
            <person name="Grouzdev D.S."/>
        </authorList>
    </citation>
    <scope>NUCLEOTIDE SEQUENCE [LARGE SCALE GENOMIC DNA]</scope>
    <source>
        <strain evidence="5 6">SP-1</strain>
    </source>
</reference>
<dbReference type="EMBL" id="LWQT01000013">
    <property type="protein sequence ID" value="OAN55690.1"/>
    <property type="molecule type" value="Genomic_DNA"/>
</dbReference>
<dbReference type="RefSeq" id="WP_245651038.1">
    <property type="nucleotide sequence ID" value="NZ_LWQT01000013.1"/>
</dbReference>
<dbReference type="Pfam" id="PF01814">
    <property type="entry name" value="Hemerythrin"/>
    <property type="match status" value="1"/>
</dbReference>
<gene>
    <name evidence="5" type="ORF">A6A04_21300</name>
</gene>
<evidence type="ECO:0000259" key="4">
    <source>
        <dbReference type="Pfam" id="PF01814"/>
    </source>
</evidence>
<dbReference type="PANTHER" id="PTHR37164:SF1">
    <property type="entry name" value="BACTERIOHEMERYTHRIN"/>
    <property type="match status" value="1"/>
</dbReference>
<dbReference type="InterPro" id="IPR050669">
    <property type="entry name" value="Hemerythrin"/>
</dbReference>
<keyword evidence="3" id="KW-0408">Iron</keyword>
<protein>
    <recommendedName>
        <fullName evidence="4">Hemerythrin-like domain-containing protein</fullName>
    </recommendedName>
</protein>
<name>A0A178MZW6_9PROT</name>
<evidence type="ECO:0000256" key="1">
    <source>
        <dbReference type="ARBA" id="ARBA00010587"/>
    </source>
</evidence>
<sequence length="169" mass="19719">MTGIDCRVVDAAGSVGLIGSEDNMLKLTQGMMIGHPIIDADHKKLISIINQFLVTAKICETLEGEVDGQNEAAMHVTLKQLIAYTHEHFEREEKIQRECMYTYFEMHVREHRVLKTQLEEMASSYFIAKSRKVNRQSLNEMSEFLRMWLFNHIMKFDMNYRDWVCPKGN</sequence>
<evidence type="ECO:0000256" key="2">
    <source>
        <dbReference type="ARBA" id="ARBA00022723"/>
    </source>
</evidence>
<dbReference type="Gene3D" id="1.20.120.50">
    <property type="entry name" value="Hemerythrin-like"/>
    <property type="match status" value="1"/>
</dbReference>
<dbReference type="InterPro" id="IPR012827">
    <property type="entry name" value="Hemerythrin_metal-bd"/>
</dbReference>
<dbReference type="NCBIfam" id="TIGR02481">
    <property type="entry name" value="hemeryth_dom"/>
    <property type="match status" value="1"/>
</dbReference>
<dbReference type="CDD" id="cd12107">
    <property type="entry name" value="Hemerythrin"/>
    <property type="match status" value="1"/>
</dbReference>
<evidence type="ECO:0000313" key="6">
    <source>
        <dbReference type="Proteomes" id="UP000078428"/>
    </source>
</evidence>
<organism evidence="5 6">
    <name type="scientific">Paramagnetospirillum marisnigri</name>
    <dbReference type="NCBI Taxonomy" id="1285242"/>
    <lineage>
        <taxon>Bacteria</taxon>
        <taxon>Pseudomonadati</taxon>
        <taxon>Pseudomonadota</taxon>
        <taxon>Alphaproteobacteria</taxon>
        <taxon>Rhodospirillales</taxon>
        <taxon>Magnetospirillaceae</taxon>
        <taxon>Paramagnetospirillum</taxon>
    </lineage>
</organism>
<accession>A0A178MZW6</accession>
<dbReference type="Proteomes" id="UP000078428">
    <property type="component" value="Unassembled WGS sequence"/>
</dbReference>
<comment type="similarity">
    <text evidence="1">Belongs to the hemerythrin family.</text>
</comment>
<keyword evidence="2" id="KW-0479">Metal-binding</keyword>
<feature type="domain" description="Hemerythrin-like" evidence="4">
    <location>
        <begin position="37"/>
        <end position="158"/>
    </location>
</feature>
<dbReference type="STRING" id="1285242.A6A04_21300"/>
<proteinExistence type="inferred from homology"/>
<keyword evidence="6" id="KW-1185">Reference proteome</keyword>